<protein>
    <recommendedName>
        <fullName evidence="2">NAD-dependent epimerase/dehydratase domain-containing protein</fullName>
    </recommendedName>
</protein>
<reference evidence="1" key="1">
    <citation type="journal article" date="2014" name="Front. Microbiol.">
        <title>High frequency of phylogenetically diverse reductive dehalogenase-homologous genes in deep subseafloor sedimentary metagenomes.</title>
        <authorList>
            <person name="Kawai M."/>
            <person name="Futagami T."/>
            <person name="Toyoda A."/>
            <person name="Takaki Y."/>
            <person name="Nishi S."/>
            <person name="Hori S."/>
            <person name="Arai W."/>
            <person name="Tsubouchi T."/>
            <person name="Morono Y."/>
            <person name="Uchiyama I."/>
            <person name="Ito T."/>
            <person name="Fujiyama A."/>
            <person name="Inagaki F."/>
            <person name="Takami H."/>
        </authorList>
    </citation>
    <scope>NUCLEOTIDE SEQUENCE</scope>
    <source>
        <strain evidence="1">Expedition CK06-06</strain>
    </source>
</reference>
<evidence type="ECO:0000313" key="1">
    <source>
        <dbReference type="EMBL" id="GAH81668.1"/>
    </source>
</evidence>
<gene>
    <name evidence="1" type="ORF">S03H2_66550</name>
</gene>
<dbReference type="SUPFAM" id="SSF51735">
    <property type="entry name" value="NAD(P)-binding Rossmann-fold domains"/>
    <property type="match status" value="1"/>
</dbReference>
<accession>X1KHX6</accession>
<name>X1KHX6_9ZZZZ</name>
<comment type="caution">
    <text evidence="1">The sequence shown here is derived from an EMBL/GenBank/DDBJ whole genome shotgun (WGS) entry which is preliminary data.</text>
</comment>
<dbReference type="EMBL" id="BARU01043471">
    <property type="protein sequence ID" value="GAH81668.1"/>
    <property type="molecule type" value="Genomic_DNA"/>
</dbReference>
<organism evidence="1">
    <name type="scientific">marine sediment metagenome</name>
    <dbReference type="NCBI Taxonomy" id="412755"/>
    <lineage>
        <taxon>unclassified sequences</taxon>
        <taxon>metagenomes</taxon>
        <taxon>ecological metagenomes</taxon>
    </lineage>
</organism>
<evidence type="ECO:0008006" key="2">
    <source>
        <dbReference type="Google" id="ProtNLM"/>
    </source>
</evidence>
<sequence>MEEKKMSSLKNKNLLITGGSGSIGTYLIEMLDDSNKILNIDIKPPDKSIENKVIFEQANIICLIEFFIQASKT</sequence>
<dbReference type="InterPro" id="IPR036291">
    <property type="entry name" value="NAD(P)-bd_dom_sf"/>
</dbReference>
<dbReference type="AlphaFoldDB" id="X1KHX6"/>
<dbReference type="Gene3D" id="3.40.50.720">
    <property type="entry name" value="NAD(P)-binding Rossmann-like Domain"/>
    <property type="match status" value="1"/>
</dbReference>
<feature type="non-terminal residue" evidence="1">
    <location>
        <position position="73"/>
    </location>
</feature>
<proteinExistence type="predicted"/>